<dbReference type="Gene3D" id="1.10.150.240">
    <property type="entry name" value="Putative phosphatase, domain 2"/>
    <property type="match status" value="1"/>
</dbReference>
<dbReference type="PANTHER" id="PTHR43434:SF16">
    <property type="entry name" value="BLL8046 PROTEIN"/>
    <property type="match status" value="1"/>
</dbReference>
<name>A0ABT4MG32_9NOCA</name>
<keyword evidence="1" id="KW-0378">Hydrolase</keyword>
<reference evidence="1" key="1">
    <citation type="submission" date="2022-12" db="EMBL/GenBank/DDBJ databases">
        <authorList>
            <person name="Krivoruchko A.V."/>
            <person name="Elkin A."/>
        </authorList>
    </citation>
    <scope>NUCLEOTIDE SEQUENCE</scope>
    <source>
        <strain evidence="1">IEGM 1391</strain>
    </source>
</reference>
<dbReference type="InterPro" id="IPR023214">
    <property type="entry name" value="HAD_sf"/>
</dbReference>
<accession>A0ABT4MG32</accession>
<dbReference type="Pfam" id="PF00702">
    <property type="entry name" value="Hydrolase"/>
    <property type="match status" value="1"/>
</dbReference>
<dbReference type="EMBL" id="JAPWIJ010000006">
    <property type="protein sequence ID" value="MCZ4519953.1"/>
    <property type="molecule type" value="Genomic_DNA"/>
</dbReference>
<protein>
    <submittedName>
        <fullName evidence="1">HAD family hydrolase</fullName>
    </submittedName>
</protein>
<sequence length="230" mass="24168">MPVSKPTVDAVLLDIDGTLVDSNYVHVDAWSRAFRDAGREVPSWRVHRSIGMDGSKLLETLVGSSESAVAQEAKKLHGEYYAAASVDLEVLPGAREMLADLDTRGLTVVLATSAPESELSTLRDLLDVEDSVAVVTSGEDAEVAKPEPDIVAVALERAGVRAERALMVGDSVWDIESAGRAGVRAIGVLSGGISRGELLDAGAVAVFDDPADLLANIENSPIYSDEKASA</sequence>
<dbReference type="SFLD" id="SFLDS00003">
    <property type="entry name" value="Haloacid_Dehalogenase"/>
    <property type="match status" value="1"/>
</dbReference>
<dbReference type="SFLD" id="SFLDG01129">
    <property type="entry name" value="C1.5:_HAD__Beta-PGM__Phosphata"/>
    <property type="match status" value="1"/>
</dbReference>
<dbReference type="InterPro" id="IPR050155">
    <property type="entry name" value="HAD-like_hydrolase_sf"/>
</dbReference>
<dbReference type="RefSeq" id="WP_269605759.1">
    <property type="nucleotide sequence ID" value="NZ_JAPWIJ010000006.1"/>
</dbReference>
<keyword evidence="2" id="KW-1185">Reference proteome</keyword>
<dbReference type="GO" id="GO:0016787">
    <property type="term" value="F:hydrolase activity"/>
    <property type="evidence" value="ECO:0007669"/>
    <property type="project" value="UniProtKB-KW"/>
</dbReference>
<proteinExistence type="predicted"/>
<dbReference type="InterPro" id="IPR023198">
    <property type="entry name" value="PGP-like_dom2"/>
</dbReference>
<dbReference type="SFLD" id="SFLDG01135">
    <property type="entry name" value="C1.5.6:_HAD__Beta-PGM__Phospha"/>
    <property type="match status" value="1"/>
</dbReference>
<evidence type="ECO:0000313" key="1">
    <source>
        <dbReference type="EMBL" id="MCZ4519953.1"/>
    </source>
</evidence>
<dbReference type="SUPFAM" id="SSF56784">
    <property type="entry name" value="HAD-like"/>
    <property type="match status" value="1"/>
</dbReference>
<dbReference type="Proteomes" id="UP001081071">
    <property type="component" value="Unassembled WGS sequence"/>
</dbReference>
<dbReference type="NCBIfam" id="TIGR01509">
    <property type="entry name" value="HAD-SF-IA-v3"/>
    <property type="match status" value="1"/>
</dbReference>
<dbReference type="InterPro" id="IPR036412">
    <property type="entry name" value="HAD-like_sf"/>
</dbReference>
<dbReference type="Gene3D" id="3.40.50.1000">
    <property type="entry name" value="HAD superfamily/HAD-like"/>
    <property type="match status" value="1"/>
</dbReference>
<dbReference type="InterPro" id="IPR006439">
    <property type="entry name" value="HAD-SF_hydro_IA"/>
</dbReference>
<dbReference type="NCBIfam" id="TIGR01549">
    <property type="entry name" value="HAD-SF-IA-v1"/>
    <property type="match status" value="1"/>
</dbReference>
<comment type="caution">
    <text evidence="1">The sequence shown here is derived from an EMBL/GenBank/DDBJ whole genome shotgun (WGS) entry which is preliminary data.</text>
</comment>
<organism evidence="1 2">
    <name type="scientific">Rhodococcus ruber</name>
    <dbReference type="NCBI Taxonomy" id="1830"/>
    <lineage>
        <taxon>Bacteria</taxon>
        <taxon>Bacillati</taxon>
        <taxon>Actinomycetota</taxon>
        <taxon>Actinomycetes</taxon>
        <taxon>Mycobacteriales</taxon>
        <taxon>Nocardiaceae</taxon>
        <taxon>Rhodococcus</taxon>
    </lineage>
</organism>
<dbReference type="PANTHER" id="PTHR43434">
    <property type="entry name" value="PHOSPHOGLYCOLATE PHOSPHATASE"/>
    <property type="match status" value="1"/>
</dbReference>
<evidence type="ECO:0000313" key="2">
    <source>
        <dbReference type="Proteomes" id="UP001081071"/>
    </source>
</evidence>
<gene>
    <name evidence="1" type="ORF">O4220_15680</name>
</gene>